<dbReference type="SUPFAM" id="SSF50370">
    <property type="entry name" value="Ricin B-like lectins"/>
    <property type="match status" value="1"/>
</dbReference>
<evidence type="ECO:0000256" key="12">
    <source>
        <dbReference type="ARBA" id="ARBA00022989"/>
    </source>
</evidence>
<comment type="pathway">
    <text evidence="3 18">Protein modification; protein glycosylation.</text>
</comment>
<dbReference type="FunFam" id="3.90.550.10:FF:000192">
    <property type="entry name" value="Polypeptide N-acetylgalactosaminyltransferase 9"/>
    <property type="match status" value="1"/>
</dbReference>
<evidence type="ECO:0000256" key="2">
    <source>
        <dbReference type="ARBA" id="ARBA00004323"/>
    </source>
</evidence>
<reference evidence="20 21" key="1">
    <citation type="submission" date="2019-01" db="EMBL/GenBank/DDBJ databases">
        <title>A chromosome-scale genome assembly of the yellow perch, Perca flavescens.</title>
        <authorList>
            <person name="Feron R."/>
            <person name="Morvezen R."/>
            <person name="Bestin A."/>
            <person name="Haffray P."/>
            <person name="Klopp C."/>
            <person name="Zahm M."/>
            <person name="Cabau C."/>
            <person name="Roques C."/>
            <person name="Donnadieu C."/>
            <person name="Bouchez O."/>
            <person name="Christie M."/>
            <person name="Larson W."/>
            <person name="Guiguen Y."/>
        </authorList>
    </citation>
    <scope>NUCLEOTIDE SEQUENCE [LARGE SCALE GENOMIC DNA]</scope>
    <source>
        <strain evidence="20">YP-PL-M2</strain>
        <tissue evidence="20">Blood</tissue>
    </source>
</reference>
<evidence type="ECO:0000256" key="6">
    <source>
        <dbReference type="ARBA" id="ARBA00022676"/>
    </source>
</evidence>
<dbReference type="GO" id="GO:0000139">
    <property type="term" value="C:Golgi membrane"/>
    <property type="evidence" value="ECO:0007669"/>
    <property type="project" value="UniProtKB-SubCell"/>
</dbReference>
<comment type="similarity">
    <text evidence="4 18">Belongs to the glycosyltransferase 2 family. GalNAc-T subfamily.</text>
</comment>
<dbReference type="Pfam" id="PF00535">
    <property type="entry name" value="Glycos_transf_2"/>
    <property type="match status" value="1"/>
</dbReference>
<evidence type="ECO:0000256" key="9">
    <source>
        <dbReference type="ARBA" id="ARBA00022723"/>
    </source>
</evidence>
<evidence type="ECO:0000256" key="1">
    <source>
        <dbReference type="ARBA" id="ARBA00001936"/>
    </source>
</evidence>
<protein>
    <recommendedName>
        <fullName evidence="5 18">Polypeptide N-acetylgalactosaminyltransferase</fullName>
        <ecNumber evidence="18">2.4.1.-</ecNumber>
    </recommendedName>
    <alternativeName>
        <fullName evidence="18">Protein-UDP acetylgalactosaminyltransferase</fullName>
    </alternativeName>
</protein>
<dbReference type="GO" id="GO:0046872">
    <property type="term" value="F:metal ion binding"/>
    <property type="evidence" value="ECO:0007669"/>
    <property type="project" value="UniProtKB-KW"/>
</dbReference>
<dbReference type="UniPathway" id="UPA00378"/>
<organism evidence="20 21">
    <name type="scientific">Perca flavescens</name>
    <name type="common">American yellow perch</name>
    <name type="synonym">Morone flavescens</name>
    <dbReference type="NCBI Taxonomy" id="8167"/>
    <lineage>
        <taxon>Eukaryota</taxon>
        <taxon>Metazoa</taxon>
        <taxon>Chordata</taxon>
        <taxon>Craniata</taxon>
        <taxon>Vertebrata</taxon>
        <taxon>Euteleostomi</taxon>
        <taxon>Actinopterygii</taxon>
        <taxon>Neopterygii</taxon>
        <taxon>Teleostei</taxon>
        <taxon>Neoteleostei</taxon>
        <taxon>Acanthomorphata</taxon>
        <taxon>Eupercaria</taxon>
        <taxon>Perciformes</taxon>
        <taxon>Percoidei</taxon>
        <taxon>Percidae</taxon>
        <taxon>Percinae</taxon>
        <taxon>Perca</taxon>
    </lineage>
</organism>
<evidence type="ECO:0000256" key="11">
    <source>
        <dbReference type="ARBA" id="ARBA00022968"/>
    </source>
</evidence>
<dbReference type="InterPro" id="IPR045885">
    <property type="entry name" value="GalNAc-T"/>
</dbReference>
<keyword evidence="13 18" id="KW-0333">Golgi apparatus</keyword>
<dbReference type="CDD" id="cd02510">
    <property type="entry name" value="pp-GalNAc-T"/>
    <property type="match status" value="1"/>
</dbReference>
<keyword evidence="9" id="KW-0479">Metal-binding</keyword>
<dbReference type="GO" id="GO:0006493">
    <property type="term" value="P:protein O-linked glycosylation"/>
    <property type="evidence" value="ECO:0007669"/>
    <property type="project" value="TreeGrafter"/>
</dbReference>
<evidence type="ECO:0000256" key="15">
    <source>
        <dbReference type="ARBA" id="ARBA00023157"/>
    </source>
</evidence>
<dbReference type="PANTHER" id="PTHR11675:SF50">
    <property type="entry name" value="POLYPEPTIDE N-ACETYLGALACTOSAMINYLTRANSFERASE 8-RELATED"/>
    <property type="match status" value="1"/>
</dbReference>
<keyword evidence="8" id="KW-0812">Transmembrane</keyword>
<evidence type="ECO:0000256" key="13">
    <source>
        <dbReference type="ARBA" id="ARBA00023034"/>
    </source>
</evidence>
<dbReference type="PANTHER" id="PTHR11675">
    <property type="entry name" value="N-ACETYLGALACTOSAMINYLTRANSFERASE"/>
    <property type="match status" value="1"/>
</dbReference>
<dbReference type="InterPro" id="IPR029044">
    <property type="entry name" value="Nucleotide-diphossugar_trans"/>
</dbReference>
<dbReference type="Pfam" id="PF00652">
    <property type="entry name" value="Ricin_B_lectin"/>
    <property type="match status" value="1"/>
</dbReference>
<dbReference type="EMBL" id="SCKG01000023">
    <property type="protein sequence ID" value="TDG96594.1"/>
    <property type="molecule type" value="Genomic_DNA"/>
</dbReference>
<keyword evidence="10 18" id="KW-0430">Lectin</keyword>
<keyword evidence="21" id="KW-1185">Reference proteome</keyword>
<keyword evidence="7 18" id="KW-0808">Transferase</keyword>
<keyword evidence="17 18" id="KW-0464">Manganese</keyword>
<gene>
    <name evidence="20" type="ORF">EPR50_G00230310</name>
</gene>
<name>A0A484C4P3_PERFV</name>
<sequence length="618" mass="71221">MRSGRIKGTILVFALAVALLYLGSIKREVYDHSKRLQRAYHNDSIRDQGMLTRMDKIEMDISRLLNLMNELEKKKPVKRNNAEVKMERKVVRKLYPNSALFRKWGDALSEEEQKEAERLYQRYGYNAFLSDRLPLNREIPDTRPTRCVEKKYPEDLPSISVVLIYLDEALSVIKRAIRSIIDKTPARLLKEIILVDDHSTNEDLMEELDEYVNSIDEELPGLVKKVRHSEQLGLTQARLSGWRAAVGDVVAILDAHIEVHVQWAEPLLARIKEDRTVILTPVFDKVSFDDLTLTPYIPSADAFDWALWCMYESFRPEWYALKDDSQPGKSPSIMGILVADRKFFGEIGSLDGGMKIYGGENVELGVRVWLCGGSIEVIPCSKIAHIERAKKPYLPDLSEMMKRNALRVAEVWMDEYKYNVNIAWNLPIEKHGIDIGDVSERKRLREKLKCKPFQWYLDNVYPQLEPLQDLLGYGALINDLAPDICIDQGPMPGNIPIVYGCHYYSSQDCYYRTDGQLYIGGIKSHKYNSNRCLVDPGTGVYPGLYNCKTAQQKKFHMLWDFRQDGPIQNRETKRCLEIAKADDGYYKLVVQQCSSQRWKIQHLIKDHRKTGGHGPQDK</sequence>
<evidence type="ECO:0000256" key="14">
    <source>
        <dbReference type="ARBA" id="ARBA00023136"/>
    </source>
</evidence>
<dbReference type="InterPro" id="IPR000772">
    <property type="entry name" value="Ricin_B_lectin"/>
</dbReference>
<keyword evidence="12" id="KW-1133">Transmembrane helix</keyword>
<dbReference type="Gene3D" id="2.80.10.50">
    <property type="match status" value="1"/>
</dbReference>
<keyword evidence="14" id="KW-0472">Membrane</keyword>
<proteinExistence type="inferred from homology"/>
<evidence type="ECO:0000256" key="5">
    <source>
        <dbReference type="ARBA" id="ARBA00012644"/>
    </source>
</evidence>
<evidence type="ECO:0000256" key="8">
    <source>
        <dbReference type="ARBA" id="ARBA00022692"/>
    </source>
</evidence>
<dbReference type="Proteomes" id="UP000295070">
    <property type="component" value="Chromosome 23"/>
</dbReference>
<keyword evidence="6 18" id="KW-0328">Glycosyltransferase</keyword>
<dbReference type="Gene3D" id="3.90.550.10">
    <property type="entry name" value="Spore Coat Polysaccharide Biosynthesis Protein SpsA, Chain A"/>
    <property type="match status" value="1"/>
</dbReference>
<evidence type="ECO:0000256" key="7">
    <source>
        <dbReference type="ARBA" id="ARBA00022679"/>
    </source>
</evidence>
<dbReference type="InterPro" id="IPR035992">
    <property type="entry name" value="Ricin_B-like_lectins"/>
</dbReference>
<evidence type="ECO:0000259" key="19">
    <source>
        <dbReference type="SMART" id="SM00458"/>
    </source>
</evidence>
<dbReference type="InterPro" id="IPR001173">
    <property type="entry name" value="Glyco_trans_2-like"/>
</dbReference>
<evidence type="ECO:0000256" key="10">
    <source>
        <dbReference type="ARBA" id="ARBA00022734"/>
    </source>
</evidence>
<keyword evidence="15 18" id="KW-1015">Disulfide bond</keyword>
<keyword evidence="16" id="KW-0325">Glycoprotein</keyword>
<evidence type="ECO:0000256" key="4">
    <source>
        <dbReference type="ARBA" id="ARBA00005680"/>
    </source>
</evidence>
<comment type="caution">
    <text evidence="20">The sequence shown here is derived from an EMBL/GenBank/DDBJ whole genome shotgun (WGS) entry which is preliminary data.</text>
</comment>
<dbReference type="STRING" id="8167.A0A484C4P3"/>
<evidence type="ECO:0000256" key="18">
    <source>
        <dbReference type="RuleBase" id="RU361242"/>
    </source>
</evidence>
<evidence type="ECO:0000256" key="16">
    <source>
        <dbReference type="ARBA" id="ARBA00023180"/>
    </source>
</evidence>
<dbReference type="GO" id="GO:0004653">
    <property type="term" value="F:polypeptide N-acetylgalactosaminyltransferase activity"/>
    <property type="evidence" value="ECO:0007669"/>
    <property type="project" value="TreeGrafter"/>
</dbReference>
<comment type="subcellular location">
    <subcellularLocation>
        <location evidence="2 18">Golgi apparatus membrane</location>
        <topology evidence="2 18">Single-pass type II membrane protein</topology>
    </subcellularLocation>
</comment>
<keyword evidence="11" id="KW-0735">Signal-anchor</keyword>
<accession>A0A484C4P3</accession>
<dbReference type="FunFam" id="2.80.10.50:FF:000017">
    <property type="entry name" value="Polypeptide N-acetylgalactosaminyltransferase"/>
    <property type="match status" value="1"/>
</dbReference>
<dbReference type="EC" id="2.4.1.-" evidence="18"/>
<evidence type="ECO:0000256" key="17">
    <source>
        <dbReference type="ARBA" id="ARBA00023211"/>
    </source>
</evidence>
<dbReference type="PROSITE" id="PS50231">
    <property type="entry name" value="RICIN_B_LECTIN"/>
    <property type="match status" value="1"/>
</dbReference>
<dbReference type="AlphaFoldDB" id="A0A484C4P3"/>
<evidence type="ECO:0000313" key="21">
    <source>
        <dbReference type="Proteomes" id="UP000295070"/>
    </source>
</evidence>
<evidence type="ECO:0000313" key="20">
    <source>
        <dbReference type="EMBL" id="TDG96594.1"/>
    </source>
</evidence>
<dbReference type="SMART" id="SM00458">
    <property type="entry name" value="RICIN"/>
    <property type="match status" value="1"/>
</dbReference>
<comment type="cofactor">
    <cofactor evidence="1 18">
        <name>Mn(2+)</name>
        <dbReference type="ChEBI" id="CHEBI:29035"/>
    </cofactor>
</comment>
<dbReference type="SUPFAM" id="SSF53448">
    <property type="entry name" value="Nucleotide-diphospho-sugar transferases"/>
    <property type="match status" value="1"/>
</dbReference>
<feature type="domain" description="Ricin B lectin" evidence="19">
    <location>
        <begin position="472"/>
        <end position="601"/>
    </location>
</feature>
<dbReference type="GO" id="GO:0030246">
    <property type="term" value="F:carbohydrate binding"/>
    <property type="evidence" value="ECO:0007669"/>
    <property type="project" value="UniProtKB-KW"/>
</dbReference>
<evidence type="ECO:0000256" key="3">
    <source>
        <dbReference type="ARBA" id="ARBA00004922"/>
    </source>
</evidence>